<evidence type="ECO:0000313" key="2">
    <source>
        <dbReference type="Proteomes" id="UP001517247"/>
    </source>
</evidence>
<dbReference type="RefSeq" id="WP_170311283.1">
    <property type="nucleotide sequence ID" value="NZ_SSHJ02000001.1"/>
</dbReference>
<dbReference type="Proteomes" id="UP001517247">
    <property type="component" value="Unassembled WGS sequence"/>
</dbReference>
<keyword evidence="2" id="KW-1185">Reference proteome</keyword>
<proteinExistence type="predicted"/>
<comment type="caution">
    <text evidence="1">The sequence shown here is derived from an EMBL/GenBank/DDBJ whole genome shotgun (WGS) entry which is preliminary data.</text>
</comment>
<evidence type="ECO:0000313" key="1">
    <source>
        <dbReference type="EMBL" id="MFN0254862.1"/>
    </source>
</evidence>
<dbReference type="EMBL" id="SSHJ02000001">
    <property type="protein sequence ID" value="MFN0254862.1"/>
    <property type="molecule type" value="Genomic_DNA"/>
</dbReference>
<organism evidence="1 2">
    <name type="scientific">Pedobacter ureilyticus</name>
    <dbReference type="NCBI Taxonomy" id="1393051"/>
    <lineage>
        <taxon>Bacteria</taxon>
        <taxon>Pseudomonadati</taxon>
        <taxon>Bacteroidota</taxon>
        <taxon>Sphingobacteriia</taxon>
        <taxon>Sphingobacteriales</taxon>
        <taxon>Sphingobacteriaceae</taxon>
        <taxon>Pedobacter</taxon>
    </lineage>
</organism>
<name>A0ABW9J6H9_9SPHI</name>
<accession>A0ABW9J6H9</accession>
<sequence length="49" mass="5388">MVKQDVIAGRAGYWPLFSKPDSKDISILSGKAVDSRISVSITVIHFQII</sequence>
<gene>
    <name evidence="1" type="ORF">E6A44_004720</name>
</gene>
<reference evidence="1 2" key="1">
    <citation type="submission" date="2024-12" db="EMBL/GenBank/DDBJ databases">
        <authorList>
            <person name="Hu S."/>
        </authorList>
    </citation>
    <scope>NUCLEOTIDE SEQUENCE [LARGE SCALE GENOMIC DNA]</scope>
    <source>
        <strain evidence="1 2">THG-T11</strain>
    </source>
</reference>
<protein>
    <submittedName>
        <fullName evidence="1">Uncharacterized protein</fullName>
    </submittedName>
</protein>